<evidence type="ECO:0000256" key="10">
    <source>
        <dbReference type="RuleBase" id="RU004334"/>
    </source>
</evidence>
<keyword evidence="7 10" id="KW-0804">Transcription</keyword>
<dbReference type="InterPro" id="IPR001628">
    <property type="entry name" value="Znf_hrmn_rcpt"/>
</dbReference>
<evidence type="ECO:0000313" key="14">
    <source>
        <dbReference type="WBParaSite" id="Csp11.Scaffold629.g8564.t1"/>
    </source>
</evidence>
<keyword evidence="2 10" id="KW-0479">Metal-binding</keyword>
<dbReference type="PANTHER" id="PTHR45886:SF8">
    <property type="entry name" value="NUCLEAR HORMONE RECEPTOR FAMILY-RELATED"/>
    <property type="match status" value="1"/>
</dbReference>
<evidence type="ECO:0000256" key="8">
    <source>
        <dbReference type="ARBA" id="ARBA00023170"/>
    </source>
</evidence>
<evidence type="ECO:0000256" key="7">
    <source>
        <dbReference type="ARBA" id="ARBA00023163"/>
    </source>
</evidence>
<evidence type="ECO:0000259" key="12">
    <source>
        <dbReference type="PROSITE" id="PS51843"/>
    </source>
</evidence>
<feature type="domain" description="NR LBD" evidence="12">
    <location>
        <begin position="80"/>
        <end position="332"/>
    </location>
</feature>
<proteinExistence type="inferred from homology"/>
<dbReference type="SMART" id="SM00430">
    <property type="entry name" value="HOLI"/>
    <property type="match status" value="1"/>
</dbReference>
<evidence type="ECO:0000256" key="4">
    <source>
        <dbReference type="ARBA" id="ARBA00022833"/>
    </source>
</evidence>
<dbReference type="GO" id="GO:0043565">
    <property type="term" value="F:sequence-specific DNA binding"/>
    <property type="evidence" value="ECO:0007669"/>
    <property type="project" value="InterPro"/>
</dbReference>
<dbReference type="PROSITE" id="PS00031">
    <property type="entry name" value="NUCLEAR_REC_DBD_1"/>
    <property type="match status" value="1"/>
</dbReference>
<keyword evidence="5 10" id="KW-0805">Transcription regulation</keyword>
<protein>
    <submittedName>
        <fullName evidence="14">Nuclear receptor domain-containing protein</fullName>
    </submittedName>
</protein>
<sequence length="332" mass="38337">MTLGKCEICHKDCSLFNYGAQCCNACKMFFRRVISYKTPLLTCDNNEKCFESPNQNTECRLCRFQNCITAGMIQNQEKFNLSNVFPSLLQLENHKRFILENCQPSRDFTFEEATSVRTMDFVLKPLDVTFDSFDWEAMTQITTTDYLKKLNFSKMLTSADLKAFLKSSYLDCALFSTAMHYYSMKSGIIYFPEGIDVLPKETRVISAFKPEFEIGIKSRLIGRLAELKVTNEEFLLLNMIFICNPAARNISKTGSLLLANYQQMYSNLLLKHCQVNYQQQAPTRFTDLLSLCHLVAQTKRDICNIVLLLQFYQPGIKWKAMLKGAIEYLLEN</sequence>
<evidence type="ECO:0000256" key="5">
    <source>
        <dbReference type="ARBA" id="ARBA00023015"/>
    </source>
</evidence>
<evidence type="ECO:0000256" key="6">
    <source>
        <dbReference type="ARBA" id="ARBA00023125"/>
    </source>
</evidence>
<keyword evidence="9 10" id="KW-0539">Nucleus</keyword>
<comment type="similarity">
    <text evidence="1 10">Belongs to the nuclear hormone receptor family.</text>
</comment>
<evidence type="ECO:0000313" key="13">
    <source>
        <dbReference type="Proteomes" id="UP000095282"/>
    </source>
</evidence>
<dbReference type="InterPro" id="IPR013088">
    <property type="entry name" value="Znf_NHR/GATA"/>
</dbReference>
<keyword evidence="13" id="KW-1185">Reference proteome</keyword>
<keyword evidence="3 10" id="KW-0863">Zinc-finger</keyword>
<evidence type="ECO:0000256" key="9">
    <source>
        <dbReference type="ARBA" id="ARBA00023242"/>
    </source>
</evidence>
<dbReference type="InterPro" id="IPR000536">
    <property type="entry name" value="Nucl_hrmn_rcpt_lig-bd"/>
</dbReference>
<evidence type="ECO:0000256" key="3">
    <source>
        <dbReference type="ARBA" id="ARBA00022771"/>
    </source>
</evidence>
<evidence type="ECO:0000259" key="11">
    <source>
        <dbReference type="PROSITE" id="PS51030"/>
    </source>
</evidence>
<dbReference type="WBParaSite" id="Csp11.Scaffold629.g8564.t1">
    <property type="protein sequence ID" value="Csp11.Scaffold629.g8564.t1"/>
    <property type="gene ID" value="Csp11.Scaffold629.g8564"/>
</dbReference>
<dbReference type="PANTHER" id="PTHR45886">
    <property type="entry name" value="NUCLEAR HORMONE RECEPTOR FAMILY-RELATED-RELATED"/>
    <property type="match status" value="1"/>
</dbReference>
<keyword evidence="4 10" id="KW-0862">Zinc</keyword>
<dbReference type="eggNOG" id="ENOG502TJD5">
    <property type="taxonomic scope" value="Eukaryota"/>
</dbReference>
<dbReference type="Pfam" id="PF00104">
    <property type="entry name" value="Hormone_recep"/>
    <property type="match status" value="1"/>
</dbReference>
<dbReference type="GO" id="GO:0003700">
    <property type="term" value="F:DNA-binding transcription factor activity"/>
    <property type="evidence" value="ECO:0007669"/>
    <property type="project" value="InterPro"/>
</dbReference>
<dbReference type="PROSITE" id="PS51843">
    <property type="entry name" value="NR_LBD"/>
    <property type="match status" value="1"/>
</dbReference>
<dbReference type="AlphaFoldDB" id="A0A1I7UEP5"/>
<dbReference type="STRING" id="1561998.A0A1I7UEP5"/>
<dbReference type="GO" id="GO:0008270">
    <property type="term" value="F:zinc ion binding"/>
    <property type="evidence" value="ECO:0007669"/>
    <property type="project" value="UniProtKB-KW"/>
</dbReference>
<reference evidence="14" key="1">
    <citation type="submission" date="2016-11" db="UniProtKB">
        <authorList>
            <consortium name="WormBaseParasite"/>
        </authorList>
    </citation>
    <scope>IDENTIFICATION</scope>
</reference>
<dbReference type="SUPFAM" id="SSF48508">
    <property type="entry name" value="Nuclear receptor ligand-binding domain"/>
    <property type="match status" value="1"/>
</dbReference>
<dbReference type="Proteomes" id="UP000095282">
    <property type="component" value="Unplaced"/>
</dbReference>
<organism evidence="13 14">
    <name type="scientific">Caenorhabditis tropicalis</name>
    <dbReference type="NCBI Taxonomy" id="1561998"/>
    <lineage>
        <taxon>Eukaryota</taxon>
        <taxon>Metazoa</taxon>
        <taxon>Ecdysozoa</taxon>
        <taxon>Nematoda</taxon>
        <taxon>Chromadorea</taxon>
        <taxon>Rhabditida</taxon>
        <taxon>Rhabditina</taxon>
        <taxon>Rhabditomorpha</taxon>
        <taxon>Rhabditoidea</taxon>
        <taxon>Rhabditidae</taxon>
        <taxon>Peloderinae</taxon>
        <taxon>Caenorhabditis</taxon>
    </lineage>
</organism>
<dbReference type="InterPro" id="IPR035500">
    <property type="entry name" value="NHR-like_dom_sf"/>
</dbReference>
<dbReference type="Pfam" id="PF00105">
    <property type="entry name" value="zf-C4"/>
    <property type="match status" value="1"/>
</dbReference>
<dbReference type="PROSITE" id="PS51030">
    <property type="entry name" value="NUCLEAR_REC_DBD_2"/>
    <property type="match status" value="1"/>
</dbReference>
<dbReference type="Gene3D" id="1.10.565.10">
    <property type="entry name" value="Retinoid X Receptor"/>
    <property type="match status" value="1"/>
</dbReference>
<keyword evidence="6 10" id="KW-0238">DNA-binding</keyword>
<evidence type="ECO:0000256" key="2">
    <source>
        <dbReference type="ARBA" id="ARBA00022723"/>
    </source>
</evidence>
<dbReference type="Gene3D" id="3.30.50.10">
    <property type="entry name" value="Erythroid Transcription Factor GATA-1, subunit A"/>
    <property type="match status" value="1"/>
</dbReference>
<comment type="subcellular location">
    <subcellularLocation>
        <location evidence="10">Nucleus</location>
    </subcellularLocation>
</comment>
<dbReference type="PRINTS" id="PR00047">
    <property type="entry name" value="STROIDFINGER"/>
</dbReference>
<evidence type="ECO:0000256" key="1">
    <source>
        <dbReference type="ARBA" id="ARBA00005993"/>
    </source>
</evidence>
<feature type="domain" description="Nuclear receptor" evidence="11">
    <location>
        <begin position="3"/>
        <end position="79"/>
    </location>
</feature>
<name>A0A1I7UEP5_9PELO</name>
<keyword evidence="8 10" id="KW-0675">Receptor</keyword>
<dbReference type="SMART" id="SM00399">
    <property type="entry name" value="ZnF_C4"/>
    <property type="match status" value="1"/>
</dbReference>
<dbReference type="GO" id="GO:0005634">
    <property type="term" value="C:nucleus"/>
    <property type="evidence" value="ECO:0007669"/>
    <property type="project" value="UniProtKB-SubCell"/>
</dbReference>
<dbReference type="SUPFAM" id="SSF57716">
    <property type="entry name" value="Glucocorticoid receptor-like (DNA-binding domain)"/>
    <property type="match status" value="1"/>
</dbReference>
<accession>A0A1I7UEP5</accession>